<comment type="subcellular location">
    <subcellularLocation>
        <location evidence="1">Membrane</location>
    </subcellularLocation>
</comment>
<keyword evidence="7" id="KW-0131">Cell cycle</keyword>
<evidence type="ECO:0000313" key="10">
    <source>
        <dbReference type="EMBL" id="MCR9036069.1"/>
    </source>
</evidence>
<dbReference type="PANTHER" id="PTHR37820">
    <property type="entry name" value="CELL DIVISION PROTEIN DIVIB"/>
    <property type="match status" value="1"/>
</dbReference>
<feature type="compositionally biased region" description="Low complexity" evidence="8">
    <location>
        <begin position="259"/>
        <end position="328"/>
    </location>
</feature>
<evidence type="ECO:0000256" key="4">
    <source>
        <dbReference type="ARBA" id="ARBA00022692"/>
    </source>
</evidence>
<keyword evidence="3" id="KW-0132">Cell division</keyword>
<keyword evidence="6" id="KW-0472">Membrane</keyword>
<gene>
    <name evidence="10" type="ORF">NVS32_03785</name>
</gene>
<feature type="domain" description="POTRA" evidence="9">
    <location>
        <begin position="31"/>
        <end position="99"/>
    </location>
</feature>
<evidence type="ECO:0000256" key="1">
    <source>
        <dbReference type="ARBA" id="ARBA00004370"/>
    </source>
</evidence>
<name>A0ABT1Z785_9ACTN</name>
<proteinExistence type="predicted"/>
<dbReference type="Proteomes" id="UP001204320">
    <property type="component" value="Unassembled WGS sequence"/>
</dbReference>
<evidence type="ECO:0000256" key="7">
    <source>
        <dbReference type="ARBA" id="ARBA00023306"/>
    </source>
</evidence>
<reference evidence="10 11" key="1">
    <citation type="submission" date="2022-08" db="EMBL/GenBank/DDBJ databases">
        <title>Tractidigestivibacter montrealensis type strain KD21.</title>
        <authorList>
            <person name="Diop K."/>
            <person name="Richard C."/>
            <person name="Routy B."/>
        </authorList>
    </citation>
    <scope>NUCLEOTIDE SEQUENCE [LARGE SCALE GENOMIC DNA]</scope>
    <source>
        <strain evidence="10 11">KD21</strain>
    </source>
</reference>
<keyword evidence="2" id="KW-1003">Cell membrane</keyword>
<evidence type="ECO:0000256" key="8">
    <source>
        <dbReference type="SAM" id="MobiDB-lite"/>
    </source>
</evidence>
<sequence>MGIVMRVVVAVAIVAAVLGVAFLVLSNTSTFQITSIDAVASDHVSADDIQKLAKVEEGTTLLNVDTNAITQNLMKNPWVESVSVEREFPDKLKISVTERTVEAVVVMSSRSVAWYLGEGEVWLEPVNLDVSDEQSADDVALEKATSVGAILITGVPATVDPVAGSKATDEVIAAVRSYLDGFSSDFASQIVSFTAPSEASISCVLSSGVEVSLGSPTDISSKEEVVKSLLAEYPDELTYINVRVPSSPSYRRIDSTNVTAGTGATGGSTTTDSTTTSTTTSDTTASTGSSTSGTTSPSGTSTTGSTSSSGTSTTGTTTSTGTSTKSSN</sequence>
<evidence type="ECO:0000256" key="6">
    <source>
        <dbReference type="ARBA" id="ARBA00023136"/>
    </source>
</evidence>
<keyword evidence="5" id="KW-1133">Transmembrane helix</keyword>
<organism evidence="10 11">
    <name type="scientific">Tractidigestivibacter montrealensis</name>
    <dbReference type="NCBI Taxonomy" id="2972466"/>
    <lineage>
        <taxon>Bacteria</taxon>
        <taxon>Bacillati</taxon>
        <taxon>Actinomycetota</taxon>
        <taxon>Coriobacteriia</taxon>
        <taxon>Coriobacteriales</taxon>
        <taxon>Atopobiaceae</taxon>
        <taxon>Tractidigestivibacter</taxon>
    </lineage>
</organism>
<dbReference type="InterPro" id="IPR034746">
    <property type="entry name" value="POTRA"/>
</dbReference>
<dbReference type="InterPro" id="IPR013685">
    <property type="entry name" value="POTRA_FtsQ_type"/>
</dbReference>
<dbReference type="PROSITE" id="PS51779">
    <property type="entry name" value="POTRA"/>
    <property type="match status" value="1"/>
</dbReference>
<dbReference type="EMBL" id="JANSKA010000002">
    <property type="protein sequence ID" value="MCR9036069.1"/>
    <property type="molecule type" value="Genomic_DNA"/>
</dbReference>
<evidence type="ECO:0000259" key="9">
    <source>
        <dbReference type="PROSITE" id="PS51779"/>
    </source>
</evidence>
<keyword evidence="11" id="KW-1185">Reference proteome</keyword>
<feature type="region of interest" description="Disordered" evidence="8">
    <location>
        <begin position="248"/>
        <end position="328"/>
    </location>
</feature>
<evidence type="ECO:0000256" key="5">
    <source>
        <dbReference type="ARBA" id="ARBA00022989"/>
    </source>
</evidence>
<evidence type="ECO:0000256" key="3">
    <source>
        <dbReference type="ARBA" id="ARBA00022618"/>
    </source>
</evidence>
<dbReference type="Pfam" id="PF08478">
    <property type="entry name" value="POTRA_1"/>
    <property type="match status" value="1"/>
</dbReference>
<dbReference type="RefSeq" id="WP_052009848.1">
    <property type="nucleotide sequence ID" value="NZ_JANSKA010000002.1"/>
</dbReference>
<evidence type="ECO:0000313" key="11">
    <source>
        <dbReference type="Proteomes" id="UP001204320"/>
    </source>
</evidence>
<accession>A0ABT1Z785</accession>
<comment type="caution">
    <text evidence="10">The sequence shown here is derived from an EMBL/GenBank/DDBJ whole genome shotgun (WGS) entry which is preliminary data.</text>
</comment>
<protein>
    <submittedName>
        <fullName evidence="10">FtsQ-type POTRA domain-containing protein</fullName>
    </submittedName>
</protein>
<evidence type="ECO:0000256" key="2">
    <source>
        <dbReference type="ARBA" id="ARBA00022475"/>
    </source>
</evidence>
<keyword evidence="4" id="KW-0812">Transmembrane</keyword>
<dbReference type="PANTHER" id="PTHR37820:SF1">
    <property type="entry name" value="CELL DIVISION PROTEIN FTSQ"/>
    <property type="match status" value="1"/>
</dbReference>
<dbReference type="InterPro" id="IPR050487">
    <property type="entry name" value="FtsQ_DivIB"/>
</dbReference>
<dbReference type="Gene3D" id="3.10.20.310">
    <property type="entry name" value="membrane protein fhac"/>
    <property type="match status" value="1"/>
</dbReference>